<dbReference type="SUPFAM" id="SSF57850">
    <property type="entry name" value="RING/U-box"/>
    <property type="match status" value="1"/>
</dbReference>
<organism evidence="2 3">
    <name type="scientific">Pseudocercospora musae</name>
    <dbReference type="NCBI Taxonomy" id="113226"/>
    <lineage>
        <taxon>Eukaryota</taxon>
        <taxon>Fungi</taxon>
        <taxon>Dikarya</taxon>
        <taxon>Ascomycota</taxon>
        <taxon>Pezizomycotina</taxon>
        <taxon>Dothideomycetes</taxon>
        <taxon>Dothideomycetidae</taxon>
        <taxon>Mycosphaerellales</taxon>
        <taxon>Mycosphaerellaceae</taxon>
        <taxon>Pseudocercospora</taxon>
    </lineage>
</organism>
<dbReference type="Proteomes" id="UP000073492">
    <property type="component" value="Unassembled WGS sequence"/>
</dbReference>
<proteinExistence type="predicted"/>
<evidence type="ECO:0000259" key="1">
    <source>
        <dbReference type="Pfam" id="PF14420"/>
    </source>
</evidence>
<evidence type="ECO:0000313" key="2">
    <source>
        <dbReference type="EMBL" id="KXT16526.1"/>
    </source>
</evidence>
<dbReference type="EMBL" id="LFZO01000035">
    <property type="protein sequence ID" value="KXT16528.1"/>
    <property type="molecule type" value="Genomic_DNA"/>
</dbReference>
<evidence type="ECO:0000313" key="3">
    <source>
        <dbReference type="Proteomes" id="UP000073492"/>
    </source>
</evidence>
<dbReference type="AlphaFoldDB" id="A0A139IPQ0"/>
<keyword evidence="3" id="KW-1185">Reference proteome</keyword>
<dbReference type="STRING" id="113226.A0A139IPQ0"/>
<accession>A0A139IPQ0</accession>
<dbReference type="OrthoDB" id="5986190at2759"/>
<feature type="domain" description="Clr5" evidence="1">
    <location>
        <begin position="25"/>
        <end position="75"/>
    </location>
</feature>
<comment type="caution">
    <text evidence="2">The sequence shown here is derived from an EMBL/GenBank/DDBJ whole genome shotgun (WGS) entry which is preliminary data.</text>
</comment>
<dbReference type="EMBL" id="LFZO01000035">
    <property type="protein sequence ID" value="KXT16526.1"/>
    <property type="molecule type" value="Genomic_DNA"/>
</dbReference>
<gene>
    <name evidence="2" type="ORF">AC579_1329</name>
</gene>
<dbReference type="InterPro" id="IPR025676">
    <property type="entry name" value="Clr5_dom"/>
</dbReference>
<name>A0A139IPQ0_9PEZI</name>
<reference evidence="2 3" key="1">
    <citation type="submission" date="2015-07" db="EMBL/GenBank/DDBJ databases">
        <title>Comparative genomics of the Sigatoka disease complex on banana suggests a link between parallel evolutionary changes in Pseudocercospora fijiensis and Pseudocercospora eumusae and increased virulence on the banana host.</title>
        <authorList>
            <person name="Chang T.-C."/>
            <person name="Salvucci A."/>
            <person name="Crous P.W."/>
            <person name="Stergiopoulos I."/>
        </authorList>
    </citation>
    <scope>NUCLEOTIDE SEQUENCE [LARGE SCALE GENOMIC DNA]</scope>
    <source>
        <strain evidence="2 3">CBS 116634</strain>
    </source>
</reference>
<dbReference type="Pfam" id="PF14420">
    <property type="entry name" value="Clr5"/>
    <property type="match status" value="1"/>
</dbReference>
<protein>
    <recommendedName>
        <fullName evidence="1">Clr5 domain-containing protein</fullName>
    </recommendedName>
</protein>
<sequence>MEIQASEAYVLELQELPIPSHPPSRKDWEAYRAVITKWYKVNSCTGRWICETLRSKRFIASEKMLRDRFREWGLNDKNVRRKRHTPDNTTLTVRRRRSSVVKHVRCSDNNSVTFDLGQVATIPHGCSVGSTVTPFGEEPTHRALRAVAYFLDKWGATCDPHITAADPMWELMRDYWQGFYFMDIGDTIQGMTILRNAGPRVRDALQSRHPAALLHPLQTLCTRKFPKHKRGRLSGLPQQLRKAVMVNGRLQVIKCMWCDDSITAAHFHCSQCPVDDSDICFDCAFGGRHCLYRAHELQERYIHADTVVSTGNAVSDALYPRSPGPICQEKLSKEQKLAFQTARQTSFEVMPVVTSFLIQESGNVHGPEHPMTLLLRAFHDSEEVDALCDGIVRILCHKFLNASYIDSEATIRLLHSCAWILLEQDQHQQLEQLYEQWKSRSRTGLSWDMMRILALSKMEQGFLDDAQIYMLSAWTCLCERGQPMPDRWLKLLGNRAYLSLLMGRLPECRADLDRALEYVDSIADTPLWHRSNINQLYDKLRMREGLT</sequence>